<dbReference type="Pfam" id="PF02759">
    <property type="entry name" value="RUN"/>
    <property type="match status" value="1"/>
</dbReference>
<dbReference type="InterPro" id="IPR000195">
    <property type="entry name" value="Rab-GAP-TBC_dom"/>
</dbReference>
<dbReference type="SMART" id="SM00593">
    <property type="entry name" value="RUN"/>
    <property type="match status" value="1"/>
</dbReference>
<dbReference type="PANTHER" id="PTHR47219">
    <property type="entry name" value="RAB GTPASE-ACTIVATING PROTEIN 1-LIKE"/>
    <property type="match status" value="1"/>
</dbReference>
<dbReference type="InterPro" id="IPR035969">
    <property type="entry name" value="Rab-GAP_TBC_sf"/>
</dbReference>
<feature type="domain" description="RUN" evidence="9">
    <location>
        <begin position="516"/>
        <end position="679"/>
    </location>
</feature>
<dbReference type="PANTHER" id="PTHR47219:SF13">
    <property type="entry name" value="RUN AND TBC1 DOMAIN-CONTAINING PROTEIN 3"/>
    <property type="match status" value="1"/>
</dbReference>
<dbReference type="CDD" id="cd17688">
    <property type="entry name" value="RUN_SGSM3"/>
    <property type="match status" value="1"/>
</dbReference>
<dbReference type="InterPro" id="IPR035833">
    <property type="entry name" value="SGSM3_SH3"/>
</dbReference>
<evidence type="ECO:0000256" key="3">
    <source>
        <dbReference type="ARBA" id="ARBA00023054"/>
    </source>
</evidence>
<dbReference type="Gene3D" id="1.10.472.80">
    <property type="entry name" value="Ypt/Rab-GAP domain of gyp1p, domain 3"/>
    <property type="match status" value="1"/>
</dbReference>
<dbReference type="PROSITE" id="PS50826">
    <property type="entry name" value="RUN"/>
    <property type="match status" value="1"/>
</dbReference>
<evidence type="ECO:0000256" key="6">
    <source>
        <dbReference type="PROSITE-ProRule" id="PRU00192"/>
    </source>
</evidence>
<evidence type="ECO:0000256" key="1">
    <source>
        <dbReference type="ARBA" id="ARBA00006296"/>
    </source>
</evidence>
<dbReference type="PROSITE" id="PS50086">
    <property type="entry name" value="TBC_RABGAP"/>
    <property type="match status" value="1"/>
</dbReference>
<evidence type="ECO:0000259" key="9">
    <source>
        <dbReference type="PROSITE" id="PS50826"/>
    </source>
</evidence>
<dbReference type="InterPro" id="IPR004012">
    <property type="entry name" value="Run_dom"/>
</dbReference>
<name>A0AAV3A331_PYXAD</name>
<keyword evidence="11" id="KW-1185">Reference proteome</keyword>
<organism evidence="10 11">
    <name type="scientific">Pyxicephalus adspersus</name>
    <name type="common">African bullfrog</name>
    <dbReference type="NCBI Taxonomy" id="30357"/>
    <lineage>
        <taxon>Eukaryota</taxon>
        <taxon>Metazoa</taxon>
        <taxon>Chordata</taxon>
        <taxon>Craniata</taxon>
        <taxon>Vertebrata</taxon>
        <taxon>Euteleostomi</taxon>
        <taxon>Amphibia</taxon>
        <taxon>Batrachia</taxon>
        <taxon>Anura</taxon>
        <taxon>Neobatrachia</taxon>
        <taxon>Ranoidea</taxon>
        <taxon>Pyxicephalidae</taxon>
        <taxon>Pyxicephalinae</taxon>
        <taxon>Pyxicephalus</taxon>
    </lineage>
</organism>
<proteinExistence type="inferred from homology"/>
<protein>
    <recommendedName>
        <fullName evidence="5">Small G protein signaling modulator 3</fullName>
    </recommendedName>
    <alternativeName>
        <fullName evidence="4">RUN and TBC1 domain-containing protein 3</fullName>
    </alternativeName>
</protein>
<feature type="domain" description="Rab-GAP TBC" evidence="8">
    <location>
        <begin position="115"/>
        <end position="306"/>
    </location>
</feature>
<dbReference type="GO" id="GO:0031267">
    <property type="term" value="F:small GTPase binding"/>
    <property type="evidence" value="ECO:0007669"/>
    <property type="project" value="TreeGrafter"/>
</dbReference>
<dbReference type="SMART" id="SM00326">
    <property type="entry name" value="SH3"/>
    <property type="match status" value="1"/>
</dbReference>
<dbReference type="SUPFAM" id="SSF140741">
    <property type="entry name" value="RUN domain-like"/>
    <property type="match status" value="1"/>
</dbReference>
<keyword evidence="2 6" id="KW-0728">SH3 domain</keyword>
<evidence type="ECO:0000313" key="10">
    <source>
        <dbReference type="EMBL" id="DBA18827.1"/>
    </source>
</evidence>
<dbReference type="GO" id="GO:0005096">
    <property type="term" value="F:GTPase activator activity"/>
    <property type="evidence" value="ECO:0007669"/>
    <property type="project" value="TreeGrafter"/>
</dbReference>
<dbReference type="Gene3D" id="1.10.8.270">
    <property type="entry name" value="putative rabgap domain of human tbc1 domain family member 14 like domains"/>
    <property type="match status" value="1"/>
</dbReference>
<comment type="similarity">
    <text evidence="1">Belongs to the small G protein signaling modulator family.</text>
</comment>
<dbReference type="InterPro" id="IPR001452">
    <property type="entry name" value="SH3_domain"/>
</dbReference>
<accession>A0AAV3A331</accession>
<dbReference type="EMBL" id="DYDO01000009">
    <property type="protein sequence ID" value="DBA18827.1"/>
    <property type="molecule type" value="Genomic_DNA"/>
</dbReference>
<dbReference type="AlphaFoldDB" id="A0AAV3A331"/>
<dbReference type="FunFam" id="1.10.472.80:FF:000012">
    <property type="entry name" value="Small G protein signaling modulator 3"/>
    <property type="match status" value="1"/>
</dbReference>
<comment type="caution">
    <text evidence="10">The sequence shown here is derived from an EMBL/GenBank/DDBJ whole genome shotgun (WGS) entry which is preliminary data.</text>
</comment>
<dbReference type="SUPFAM" id="SSF50044">
    <property type="entry name" value="SH3-domain"/>
    <property type="match status" value="1"/>
</dbReference>
<evidence type="ECO:0000259" key="7">
    <source>
        <dbReference type="PROSITE" id="PS50002"/>
    </source>
</evidence>
<dbReference type="FunFam" id="1.10.8.270:FF:000013">
    <property type="entry name" value="Small G protein signaling modulator 3"/>
    <property type="match status" value="1"/>
</dbReference>
<dbReference type="CDD" id="cd11813">
    <property type="entry name" value="SH3_SGSM3"/>
    <property type="match status" value="1"/>
</dbReference>
<dbReference type="Proteomes" id="UP001181693">
    <property type="component" value="Unassembled WGS sequence"/>
</dbReference>
<sequence>MSGSYTPSPGGPFSALTPSMWPQEILAKYTQKEQSVEQPEFRYDEFGFRVDKEDGAEPNSSKLLGIPLTEDPQQRLKWQAHLEFTHNHDVGDLTWDKIDVILPHSEKLRSLVLAGIPHSMRPQLWMRLSGALQKKRNSEMTYRDIVRNSSNDETLTAKQIEKDLLRTMPSNACFSNLESVGVPRLRRVLRGLAWLYPDIGYCQGTGMVAACLLLFLEEEDAFWMMCAVIEDLVPASYFSTTLLGVQTDQRVLRHLIVQYLPQLDKLLQEHDIELSLITLHWFLTAFASVVHIKLLLRIWDVFFYQGSLVLFQTTLGMLKIKEEELIQSENSASIFNTLSDIPSQIEEPDVLLREAMIIAGTLTEVMIEAQRRKHLAYLIADQGQLLNSTAAVTNLSKIMRRQSQRRKSGITTLLFVQDLTPDYSMESHQRDHENYVSCSRSRRRRAKALLDFERHDDDELGFRKNDIITIISQKDEHCWVGELNGLRGWFPAKFVEILDERSKEYSIAGDDSVTEGITDLVRGTLCPSIKAIFEHGLKKPSLLGGPCHPWLFIEEAASREVERDFDSVYSRLVLCKTYRLDEDGKVLTPEELLYRGVQSVNVSHDVAHAQMDVKLRSLICIGLNEQVIHLWLEVLCSSLQTVEKWYQPWSFLRSPGWVQIKCELRVLSKFAFSLSPDWELPVKREEKEKKPLKEGVQDMLVKHHLFSWDIDG</sequence>
<dbReference type="PROSITE" id="PS50002">
    <property type="entry name" value="SH3"/>
    <property type="match status" value="1"/>
</dbReference>
<dbReference type="Gene3D" id="1.20.58.900">
    <property type="match status" value="1"/>
</dbReference>
<feature type="domain" description="SH3" evidence="7">
    <location>
        <begin position="441"/>
        <end position="500"/>
    </location>
</feature>
<evidence type="ECO:0000256" key="2">
    <source>
        <dbReference type="ARBA" id="ARBA00022443"/>
    </source>
</evidence>
<dbReference type="InterPro" id="IPR050302">
    <property type="entry name" value="Rab_GAP_TBC_domain"/>
</dbReference>
<dbReference type="InterPro" id="IPR037213">
    <property type="entry name" value="Run_dom_sf"/>
</dbReference>
<dbReference type="FunFam" id="1.20.58.900:FF:000016">
    <property type="entry name" value="Small G protein signaling modulator 3"/>
    <property type="match status" value="1"/>
</dbReference>
<dbReference type="SMART" id="SM00164">
    <property type="entry name" value="TBC"/>
    <property type="match status" value="1"/>
</dbReference>
<dbReference type="FunFam" id="2.30.30.40:FF:000115">
    <property type="entry name" value="Small G protein signaling modulator 3 homolog"/>
    <property type="match status" value="1"/>
</dbReference>
<evidence type="ECO:0000313" key="11">
    <source>
        <dbReference type="Proteomes" id="UP001181693"/>
    </source>
</evidence>
<evidence type="ECO:0000256" key="5">
    <source>
        <dbReference type="ARBA" id="ARBA00073333"/>
    </source>
</evidence>
<dbReference type="Pfam" id="PF00566">
    <property type="entry name" value="RabGAP-TBC"/>
    <property type="match status" value="1"/>
</dbReference>
<gene>
    <name evidence="10" type="ORF">GDO54_017030</name>
</gene>
<dbReference type="SUPFAM" id="SSF47923">
    <property type="entry name" value="Ypt/Rab-GAP domain of gyp1p"/>
    <property type="match status" value="2"/>
</dbReference>
<reference evidence="10" key="1">
    <citation type="thesis" date="2020" institute="ProQuest LLC" country="789 East Eisenhower Parkway, Ann Arbor, MI, USA">
        <title>Comparative Genomics and Chromosome Evolution.</title>
        <authorList>
            <person name="Mudd A.B."/>
        </authorList>
    </citation>
    <scope>NUCLEOTIDE SEQUENCE</scope>
    <source>
        <strain evidence="10">1538</strain>
        <tissue evidence="10">Blood</tissue>
    </source>
</reference>
<dbReference type="InterPro" id="IPR036028">
    <property type="entry name" value="SH3-like_dom_sf"/>
</dbReference>
<evidence type="ECO:0000259" key="8">
    <source>
        <dbReference type="PROSITE" id="PS50086"/>
    </source>
</evidence>
<keyword evidence="3" id="KW-0175">Coiled coil</keyword>
<dbReference type="Pfam" id="PF00018">
    <property type="entry name" value="SH3_1"/>
    <property type="match status" value="1"/>
</dbReference>
<evidence type="ECO:0000256" key="4">
    <source>
        <dbReference type="ARBA" id="ARBA00030864"/>
    </source>
</evidence>